<dbReference type="InterPro" id="IPR036513">
    <property type="entry name" value="STAS_dom_sf"/>
</dbReference>
<keyword evidence="2 5" id="KW-0812">Transmembrane</keyword>
<comment type="subcellular location">
    <subcellularLocation>
        <location evidence="1">Membrane</location>
        <topology evidence="1">Multi-pass membrane protein</topology>
    </subcellularLocation>
</comment>
<dbReference type="SUPFAM" id="SSF52091">
    <property type="entry name" value="SpoIIaa-like"/>
    <property type="match status" value="1"/>
</dbReference>
<protein>
    <submittedName>
        <fullName evidence="7">SulP family sulfate permease</fullName>
    </submittedName>
</protein>
<proteinExistence type="predicted"/>
<evidence type="ECO:0000313" key="7">
    <source>
        <dbReference type="EMBL" id="RBP44418.1"/>
    </source>
</evidence>
<feature type="transmembrane region" description="Helical" evidence="5">
    <location>
        <begin position="328"/>
        <end position="348"/>
    </location>
</feature>
<name>A0A366HMN9_9BACT</name>
<dbReference type="EMBL" id="QNRR01000004">
    <property type="protein sequence ID" value="RBP44418.1"/>
    <property type="molecule type" value="Genomic_DNA"/>
</dbReference>
<dbReference type="RefSeq" id="WP_113958825.1">
    <property type="nucleotide sequence ID" value="NZ_QNRR01000004.1"/>
</dbReference>
<feature type="transmembrane region" description="Helical" evidence="5">
    <location>
        <begin position="289"/>
        <end position="307"/>
    </location>
</feature>
<dbReference type="Proteomes" id="UP000253426">
    <property type="component" value="Unassembled WGS sequence"/>
</dbReference>
<sequence>MDWQAGTAKVWHGLWTIWDAARKFALENPLDPFPLKRTLTGYNTVKAKADVRAGINVALLGFCQGMAFASMAGLPLRYGVMCSAISALIGPWLASSRHTVLGPTNGSAFIIFSYFASYPHLDQLQLMPMLVFLVGAMLILGAYFRIADLAQYISRSVIVAYVTGASVMIVINQAPLLLGVERVATRVKEGETAPGNVFGNVWNFLTHLSAANWWALLVALATAGCYVALRHWKPKWPAFLISMLPGPLVCLLLQRFNIFLPTFASGELDAANLLPPFPSFLSSEAPSQFAQLFGLALGIAFVANLENSIMAKTLASRGNYRVDGNQDMLSLGAANLACAYLAGMPASGSLTRSALNFESGARTAVSSLVGGAVCLTGALTLGPLIVYLPKAALATLVICIAISLIHRRQIRICLRATKSDAFVFMVTFIATLLVPLHVAIFTGVGVAIMLYLRKAARPSLVEYEFNKEGNLAEAALNAQRQHPSISIVHVEGDLFFGAAELFRTQIQRTCSDPNLRIIILRLKNARHLDATSVMALEELVQTMRKAGRDLIISGAGKDVYRVLRDSGVLKDIGRENFFMGSAQNPNISTRNALKRAQEIIGAKEADVHIYYDPRHSKKDEGAK</sequence>
<dbReference type="PANTHER" id="PTHR11814">
    <property type="entry name" value="SULFATE TRANSPORTER"/>
    <property type="match status" value="1"/>
</dbReference>
<reference evidence="7 8" key="1">
    <citation type="submission" date="2018-06" db="EMBL/GenBank/DDBJ databases">
        <title>Genomic Encyclopedia of Type Strains, Phase IV (KMG-IV): sequencing the most valuable type-strain genomes for metagenomic binning, comparative biology and taxonomic classification.</title>
        <authorList>
            <person name="Goeker M."/>
        </authorList>
    </citation>
    <scope>NUCLEOTIDE SEQUENCE [LARGE SCALE GENOMIC DNA]</scope>
    <source>
        <strain evidence="7 8">DSM 25532</strain>
    </source>
</reference>
<dbReference type="InterPro" id="IPR011547">
    <property type="entry name" value="SLC26A/SulP_dom"/>
</dbReference>
<dbReference type="GO" id="GO:0055085">
    <property type="term" value="P:transmembrane transport"/>
    <property type="evidence" value="ECO:0007669"/>
    <property type="project" value="InterPro"/>
</dbReference>
<dbReference type="InterPro" id="IPR002645">
    <property type="entry name" value="STAS_dom"/>
</dbReference>
<feature type="transmembrane region" description="Helical" evidence="5">
    <location>
        <begin position="368"/>
        <end position="401"/>
    </location>
</feature>
<evidence type="ECO:0000256" key="2">
    <source>
        <dbReference type="ARBA" id="ARBA00022692"/>
    </source>
</evidence>
<gene>
    <name evidence="7" type="ORF">DES53_104238</name>
</gene>
<dbReference type="CDD" id="cd07042">
    <property type="entry name" value="STAS_SulP_like_sulfate_transporter"/>
    <property type="match status" value="1"/>
</dbReference>
<accession>A0A366HMN9</accession>
<feature type="transmembrane region" description="Helical" evidence="5">
    <location>
        <begin position="53"/>
        <end position="72"/>
    </location>
</feature>
<dbReference type="AlphaFoldDB" id="A0A366HMN9"/>
<dbReference type="InterPro" id="IPR001902">
    <property type="entry name" value="SLC26A/SulP_fam"/>
</dbReference>
<feature type="transmembrane region" description="Helical" evidence="5">
    <location>
        <begin position="236"/>
        <end position="256"/>
    </location>
</feature>
<evidence type="ECO:0000256" key="4">
    <source>
        <dbReference type="ARBA" id="ARBA00023136"/>
    </source>
</evidence>
<feature type="transmembrane region" description="Helical" evidence="5">
    <location>
        <begin position="158"/>
        <end position="178"/>
    </location>
</feature>
<dbReference type="GO" id="GO:0016020">
    <property type="term" value="C:membrane"/>
    <property type="evidence" value="ECO:0007669"/>
    <property type="project" value="UniProtKB-SubCell"/>
</dbReference>
<evidence type="ECO:0000313" key="8">
    <source>
        <dbReference type="Proteomes" id="UP000253426"/>
    </source>
</evidence>
<evidence type="ECO:0000256" key="1">
    <source>
        <dbReference type="ARBA" id="ARBA00004141"/>
    </source>
</evidence>
<dbReference type="Pfam" id="PF00916">
    <property type="entry name" value="Sulfate_transp"/>
    <property type="match status" value="1"/>
</dbReference>
<feature type="transmembrane region" description="Helical" evidence="5">
    <location>
        <begin position="422"/>
        <end position="452"/>
    </location>
</feature>
<dbReference type="Gene3D" id="3.30.750.24">
    <property type="entry name" value="STAS domain"/>
    <property type="match status" value="1"/>
</dbReference>
<evidence type="ECO:0000256" key="5">
    <source>
        <dbReference type="SAM" id="Phobius"/>
    </source>
</evidence>
<feature type="transmembrane region" description="Helical" evidence="5">
    <location>
        <begin position="211"/>
        <end position="229"/>
    </location>
</feature>
<dbReference type="PROSITE" id="PS50801">
    <property type="entry name" value="STAS"/>
    <property type="match status" value="1"/>
</dbReference>
<organism evidence="7 8">
    <name type="scientific">Roseimicrobium gellanilyticum</name>
    <dbReference type="NCBI Taxonomy" id="748857"/>
    <lineage>
        <taxon>Bacteria</taxon>
        <taxon>Pseudomonadati</taxon>
        <taxon>Verrucomicrobiota</taxon>
        <taxon>Verrucomicrobiia</taxon>
        <taxon>Verrucomicrobiales</taxon>
        <taxon>Verrucomicrobiaceae</taxon>
        <taxon>Roseimicrobium</taxon>
    </lineage>
</organism>
<feature type="domain" description="STAS" evidence="6">
    <location>
        <begin position="475"/>
        <end position="596"/>
    </location>
</feature>
<keyword evidence="4 5" id="KW-0472">Membrane</keyword>
<keyword evidence="8" id="KW-1185">Reference proteome</keyword>
<comment type="caution">
    <text evidence="7">The sequence shown here is derived from an EMBL/GenBank/DDBJ whole genome shotgun (WGS) entry which is preliminary data.</text>
</comment>
<dbReference type="OrthoDB" id="9771198at2"/>
<feature type="transmembrane region" description="Helical" evidence="5">
    <location>
        <begin position="126"/>
        <end position="146"/>
    </location>
</feature>
<dbReference type="Pfam" id="PF01740">
    <property type="entry name" value="STAS"/>
    <property type="match status" value="1"/>
</dbReference>
<evidence type="ECO:0000259" key="6">
    <source>
        <dbReference type="PROSITE" id="PS50801"/>
    </source>
</evidence>
<evidence type="ECO:0000256" key="3">
    <source>
        <dbReference type="ARBA" id="ARBA00022989"/>
    </source>
</evidence>
<keyword evidence="3 5" id="KW-1133">Transmembrane helix</keyword>